<dbReference type="Gene3D" id="1.10.10.10">
    <property type="entry name" value="Winged helix-like DNA-binding domain superfamily/Winged helix DNA-binding domain"/>
    <property type="match status" value="1"/>
</dbReference>
<dbReference type="InterPro" id="IPR036388">
    <property type="entry name" value="WH-like_DNA-bd_sf"/>
</dbReference>
<dbReference type="AlphaFoldDB" id="A0A420WUL7"/>
<evidence type="ECO:0000313" key="3">
    <source>
        <dbReference type="EMBL" id="RKQ97120.1"/>
    </source>
</evidence>
<dbReference type="InterPro" id="IPR006497">
    <property type="entry name" value="Phage_lambda_VrpO_N"/>
</dbReference>
<evidence type="ECO:0000313" key="4">
    <source>
        <dbReference type="Proteomes" id="UP000281975"/>
    </source>
</evidence>
<feature type="domain" description="Bacteriophage lambda Replication protein O N-terminal" evidence="2">
    <location>
        <begin position="29"/>
        <end position="124"/>
    </location>
</feature>
<dbReference type="NCBIfam" id="TIGR01610">
    <property type="entry name" value="phage_O_Nterm"/>
    <property type="match status" value="1"/>
</dbReference>
<protein>
    <submittedName>
        <fullName evidence="3">Phage replication protein O</fullName>
    </submittedName>
</protein>
<dbReference type="EMBL" id="RBIN01000007">
    <property type="protein sequence ID" value="RKQ97120.1"/>
    <property type="molecule type" value="Genomic_DNA"/>
</dbReference>
<name>A0A420WUL7_9GAMM</name>
<dbReference type="OrthoDB" id="6313655at2"/>
<dbReference type="RefSeq" id="WP_121173455.1">
    <property type="nucleotide sequence ID" value="NZ_RBIN01000007.1"/>
</dbReference>
<feature type="compositionally biased region" description="Basic and acidic residues" evidence="1">
    <location>
        <begin position="149"/>
        <end position="167"/>
    </location>
</feature>
<dbReference type="GO" id="GO:0006260">
    <property type="term" value="P:DNA replication"/>
    <property type="evidence" value="ECO:0007669"/>
    <property type="project" value="InterPro"/>
</dbReference>
<feature type="region of interest" description="Disordered" evidence="1">
    <location>
        <begin position="1"/>
        <end position="29"/>
    </location>
</feature>
<evidence type="ECO:0000259" key="2">
    <source>
        <dbReference type="Pfam" id="PF04492"/>
    </source>
</evidence>
<evidence type="ECO:0000256" key="1">
    <source>
        <dbReference type="SAM" id="MobiDB-lite"/>
    </source>
</evidence>
<feature type="region of interest" description="Disordered" evidence="1">
    <location>
        <begin position="275"/>
        <end position="307"/>
    </location>
</feature>
<organism evidence="3 4">
    <name type="scientific">Kushneria sinocarnis</name>
    <dbReference type="NCBI Taxonomy" id="595502"/>
    <lineage>
        <taxon>Bacteria</taxon>
        <taxon>Pseudomonadati</taxon>
        <taxon>Pseudomonadota</taxon>
        <taxon>Gammaproteobacteria</taxon>
        <taxon>Oceanospirillales</taxon>
        <taxon>Halomonadaceae</taxon>
        <taxon>Kushneria</taxon>
    </lineage>
</organism>
<feature type="compositionally biased region" description="Low complexity" evidence="1">
    <location>
        <begin position="173"/>
        <end position="188"/>
    </location>
</feature>
<feature type="region of interest" description="Disordered" evidence="1">
    <location>
        <begin position="126"/>
        <end position="188"/>
    </location>
</feature>
<sequence>MSTAENVHYLPGHEPNQEADQSAGRGSGAQLEDGYVRTANDIVEGLMKAPLTSRESRIIRAVERATYGWQRSSARLSQSVLAEMTGLTAKRCSEAVNSLLKKKVLFRDGGSQSPIGINTRVSEWDFSTEKSKNVPNLARDTNWGQSPQTRDEKRPQNRDTNKDRKDNTPSLRSGVGASKGKTASGSSTEYTADFEAAWSLYPKRSGSNPKREAFKAWNARISEGFSTDDMVAGLKRYAAHVSAKGNWGTEFVMQGKRFFGPSAEFETEWAVATTTPASGRQTPGRHSNLQSPDTSNLVKRGDGTYEF</sequence>
<dbReference type="Pfam" id="PF04492">
    <property type="entry name" value="Phage_rep_O"/>
    <property type="match status" value="1"/>
</dbReference>
<accession>A0A420WUL7</accession>
<keyword evidence="4" id="KW-1185">Reference proteome</keyword>
<proteinExistence type="predicted"/>
<feature type="compositionally biased region" description="Polar residues" evidence="1">
    <location>
        <begin position="275"/>
        <end position="297"/>
    </location>
</feature>
<reference evidence="3 4" key="1">
    <citation type="submission" date="2018-10" db="EMBL/GenBank/DDBJ databases">
        <title>Genomic Encyclopedia of Type Strains, Phase IV (KMG-IV): sequencing the most valuable type-strain genomes for metagenomic binning, comparative biology and taxonomic classification.</title>
        <authorList>
            <person name="Goeker M."/>
        </authorList>
    </citation>
    <scope>NUCLEOTIDE SEQUENCE [LARGE SCALE GENOMIC DNA]</scope>
    <source>
        <strain evidence="3 4">DSM 23229</strain>
    </source>
</reference>
<dbReference type="Proteomes" id="UP000281975">
    <property type="component" value="Unassembled WGS sequence"/>
</dbReference>
<gene>
    <name evidence="3" type="ORF">C7446_2539</name>
</gene>
<comment type="caution">
    <text evidence="3">The sequence shown here is derived from an EMBL/GenBank/DDBJ whole genome shotgun (WGS) entry which is preliminary data.</text>
</comment>